<comment type="caution">
    <text evidence="2">The sequence shown here is derived from an EMBL/GenBank/DDBJ whole genome shotgun (WGS) entry which is preliminary data.</text>
</comment>
<dbReference type="AlphaFoldDB" id="A0A4Y2WJ92"/>
<feature type="compositionally biased region" description="Basic and acidic residues" evidence="1">
    <location>
        <begin position="83"/>
        <end position="97"/>
    </location>
</feature>
<dbReference type="EMBL" id="BGPR01060940">
    <property type="protein sequence ID" value="GBO36686.1"/>
    <property type="molecule type" value="Genomic_DNA"/>
</dbReference>
<evidence type="ECO:0000256" key="1">
    <source>
        <dbReference type="SAM" id="MobiDB-lite"/>
    </source>
</evidence>
<organism evidence="2 3">
    <name type="scientific">Araneus ventricosus</name>
    <name type="common">Orbweaver spider</name>
    <name type="synonym">Epeira ventricosa</name>
    <dbReference type="NCBI Taxonomy" id="182803"/>
    <lineage>
        <taxon>Eukaryota</taxon>
        <taxon>Metazoa</taxon>
        <taxon>Ecdysozoa</taxon>
        <taxon>Arthropoda</taxon>
        <taxon>Chelicerata</taxon>
        <taxon>Arachnida</taxon>
        <taxon>Araneae</taxon>
        <taxon>Araneomorphae</taxon>
        <taxon>Entelegynae</taxon>
        <taxon>Araneoidea</taxon>
        <taxon>Araneidae</taxon>
        <taxon>Araneus</taxon>
    </lineage>
</organism>
<evidence type="ECO:0000313" key="2">
    <source>
        <dbReference type="EMBL" id="GBO36686.1"/>
    </source>
</evidence>
<gene>
    <name evidence="2" type="ORF">AVEN_102766_1</name>
</gene>
<reference evidence="2 3" key="1">
    <citation type="journal article" date="2019" name="Sci. Rep.">
        <title>Orb-weaving spider Araneus ventricosus genome elucidates the spidroin gene catalogue.</title>
        <authorList>
            <person name="Kono N."/>
            <person name="Nakamura H."/>
            <person name="Ohtoshi R."/>
            <person name="Moran D.A.P."/>
            <person name="Shinohara A."/>
            <person name="Yoshida Y."/>
            <person name="Fujiwara M."/>
            <person name="Mori M."/>
            <person name="Tomita M."/>
            <person name="Arakawa K."/>
        </authorList>
    </citation>
    <scope>NUCLEOTIDE SEQUENCE [LARGE SCALE GENOMIC DNA]</scope>
</reference>
<evidence type="ECO:0000313" key="3">
    <source>
        <dbReference type="Proteomes" id="UP000499080"/>
    </source>
</evidence>
<proteinExistence type="predicted"/>
<feature type="region of interest" description="Disordered" evidence="1">
    <location>
        <begin position="64"/>
        <end position="97"/>
    </location>
</feature>
<protein>
    <submittedName>
        <fullName evidence="2">Uncharacterized protein</fullName>
    </submittedName>
</protein>
<name>A0A4Y2WJ92_ARAVE</name>
<sequence length="97" mass="11241">MFQAAKGFIKEDLLFVVEEIGETLPTKATISKLKDIILKSKEYSEDPDFVASILITAVADRKKKKKKEKSEKRRRKVSKKRRENSNKKRESDNLNSN</sequence>
<feature type="compositionally biased region" description="Basic residues" evidence="1">
    <location>
        <begin position="64"/>
        <end position="82"/>
    </location>
</feature>
<dbReference type="Proteomes" id="UP000499080">
    <property type="component" value="Unassembled WGS sequence"/>
</dbReference>
<accession>A0A4Y2WJ92</accession>
<keyword evidence="3" id="KW-1185">Reference proteome</keyword>